<dbReference type="EMBL" id="JAULSN010000001">
    <property type="protein sequence ID" value="KAK3382791.1"/>
    <property type="molecule type" value="Genomic_DNA"/>
</dbReference>
<feature type="compositionally biased region" description="Polar residues" evidence="1">
    <location>
        <begin position="73"/>
        <end position="85"/>
    </location>
</feature>
<proteinExistence type="predicted"/>
<keyword evidence="3" id="KW-1185">Reference proteome</keyword>
<reference evidence="2" key="2">
    <citation type="submission" date="2023-06" db="EMBL/GenBank/DDBJ databases">
        <authorList>
            <consortium name="Lawrence Berkeley National Laboratory"/>
            <person name="Haridas S."/>
            <person name="Hensen N."/>
            <person name="Bonometti L."/>
            <person name="Westerberg I."/>
            <person name="Brannstrom I.O."/>
            <person name="Guillou S."/>
            <person name="Cros-Aarteil S."/>
            <person name="Calhoun S."/>
            <person name="Kuo A."/>
            <person name="Mondo S."/>
            <person name="Pangilinan J."/>
            <person name="Riley R."/>
            <person name="Labutti K."/>
            <person name="Andreopoulos B."/>
            <person name="Lipzen A."/>
            <person name="Chen C."/>
            <person name="Yanf M."/>
            <person name="Daum C."/>
            <person name="Ng V."/>
            <person name="Clum A."/>
            <person name="Steindorff A."/>
            <person name="Ohm R."/>
            <person name="Martin F."/>
            <person name="Silar P."/>
            <person name="Natvig D."/>
            <person name="Lalanne C."/>
            <person name="Gautier V."/>
            <person name="Ament-Velasquez S.L."/>
            <person name="Kruys A."/>
            <person name="Hutchinson M.I."/>
            <person name="Powell A.J."/>
            <person name="Barry K."/>
            <person name="Miller A.N."/>
            <person name="Grigoriev I.V."/>
            <person name="Debuchy R."/>
            <person name="Gladieux P."/>
            <person name="Thoren M.H."/>
            <person name="Johannesson H."/>
        </authorList>
    </citation>
    <scope>NUCLEOTIDE SEQUENCE</scope>
    <source>
        <strain evidence="2">CBS 958.72</strain>
    </source>
</reference>
<feature type="region of interest" description="Disordered" evidence="1">
    <location>
        <begin position="55"/>
        <end position="97"/>
    </location>
</feature>
<gene>
    <name evidence="2" type="ORF">B0T24DRAFT_661420</name>
</gene>
<evidence type="ECO:0000313" key="2">
    <source>
        <dbReference type="EMBL" id="KAK3382791.1"/>
    </source>
</evidence>
<protein>
    <submittedName>
        <fullName evidence="2">Uncharacterized protein</fullName>
    </submittedName>
</protein>
<dbReference type="AlphaFoldDB" id="A0AAE0TX74"/>
<reference evidence="2" key="1">
    <citation type="journal article" date="2023" name="Mol. Phylogenet. Evol.">
        <title>Genome-scale phylogeny and comparative genomics of the fungal order Sordariales.</title>
        <authorList>
            <person name="Hensen N."/>
            <person name="Bonometti L."/>
            <person name="Westerberg I."/>
            <person name="Brannstrom I.O."/>
            <person name="Guillou S."/>
            <person name="Cros-Aarteil S."/>
            <person name="Calhoun S."/>
            <person name="Haridas S."/>
            <person name="Kuo A."/>
            <person name="Mondo S."/>
            <person name="Pangilinan J."/>
            <person name="Riley R."/>
            <person name="LaButti K."/>
            <person name="Andreopoulos B."/>
            <person name="Lipzen A."/>
            <person name="Chen C."/>
            <person name="Yan M."/>
            <person name="Daum C."/>
            <person name="Ng V."/>
            <person name="Clum A."/>
            <person name="Steindorff A."/>
            <person name="Ohm R.A."/>
            <person name="Martin F."/>
            <person name="Silar P."/>
            <person name="Natvig D.O."/>
            <person name="Lalanne C."/>
            <person name="Gautier V."/>
            <person name="Ament-Velasquez S.L."/>
            <person name="Kruys A."/>
            <person name="Hutchinson M.I."/>
            <person name="Powell A.J."/>
            <person name="Barry K."/>
            <person name="Miller A.N."/>
            <person name="Grigoriev I.V."/>
            <person name="Debuchy R."/>
            <person name="Gladieux P."/>
            <person name="Hiltunen Thoren M."/>
            <person name="Johannesson H."/>
        </authorList>
    </citation>
    <scope>NUCLEOTIDE SEQUENCE</scope>
    <source>
        <strain evidence="2">CBS 958.72</strain>
    </source>
</reference>
<comment type="caution">
    <text evidence="2">The sequence shown here is derived from an EMBL/GenBank/DDBJ whole genome shotgun (WGS) entry which is preliminary data.</text>
</comment>
<sequence>MSTEHSDSTALQRSPRCVYKLQQLQTLLQFQEVGLFSNFDLSSLDLQLVDAEGAASSSSSSSSSSEDVKASDESISFGSATSAHSGGNKGKRAYTTRPTAQATVISSCSERDTGFGFNASQIPALDEFGKNMPTRRVSFIWADDRLYSVDMSRRPRGLKVDDDPWQMSEVNSTIEHLAEHGELPIPQCSGEQALVEVSVANRPARFKWEVEVEFINAQRSSLLTKTLIHTTISQPHDDRARDSVGRSRIEVNQRRSVKRHYASPLTVIHSHRIHSHATVIMCREPVVEVTAQMAATNLADDAEDPEFIIPLPWEGADGTHVHVPSPTLSASRSRSPPPSASSSASASAWAAAAEDYAHPTSPAPAPAPGRFIVFGIDFGAEIDLDADRDALMFAEDVYGQELNISDEDLWSPQPHPQSDWGQSVLLIILQSMAGCPARQTQMGYVVCVWVMEWKK</sequence>
<dbReference type="Proteomes" id="UP001287356">
    <property type="component" value="Unassembled WGS sequence"/>
</dbReference>
<feature type="compositionally biased region" description="Low complexity" evidence="1">
    <location>
        <begin position="56"/>
        <end position="65"/>
    </location>
</feature>
<name>A0AAE0TX74_9PEZI</name>
<feature type="compositionally biased region" description="Low complexity" evidence="1">
    <location>
        <begin position="324"/>
        <end position="346"/>
    </location>
</feature>
<accession>A0AAE0TX74</accession>
<evidence type="ECO:0000313" key="3">
    <source>
        <dbReference type="Proteomes" id="UP001287356"/>
    </source>
</evidence>
<feature type="region of interest" description="Disordered" evidence="1">
    <location>
        <begin position="319"/>
        <end position="346"/>
    </location>
</feature>
<organism evidence="2 3">
    <name type="scientific">Lasiosphaeria ovina</name>
    <dbReference type="NCBI Taxonomy" id="92902"/>
    <lineage>
        <taxon>Eukaryota</taxon>
        <taxon>Fungi</taxon>
        <taxon>Dikarya</taxon>
        <taxon>Ascomycota</taxon>
        <taxon>Pezizomycotina</taxon>
        <taxon>Sordariomycetes</taxon>
        <taxon>Sordariomycetidae</taxon>
        <taxon>Sordariales</taxon>
        <taxon>Lasiosphaeriaceae</taxon>
        <taxon>Lasiosphaeria</taxon>
    </lineage>
</organism>
<evidence type="ECO:0000256" key="1">
    <source>
        <dbReference type="SAM" id="MobiDB-lite"/>
    </source>
</evidence>